<dbReference type="EMBL" id="KV427677">
    <property type="protein sequence ID" value="KZT00776.1"/>
    <property type="molecule type" value="Genomic_DNA"/>
</dbReference>
<evidence type="ECO:0000256" key="2">
    <source>
        <dbReference type="SAM" id="MobiDB-lite"/>
    </source>
</evidence>
<accession>A0A165BD26</accession>
<dbReference type="STRING" id="1314785.A0A165BD26"/>
<dbReference type="Proteomes" id="UP000076871">
    <property type="component" value="Unassembled WGS sequence"/>
</dbReference>
<protein>
    <submittedName>
        <fullName evidence="3">Uncharacterized protein</fullName>
    </submittedName>
</protein>
<organism evidence="3 4">
    <name type="scientific">Laetiporus sulphureus 93-53</name>
    <dbReference type="NCBI Taxonomy" id="1314785"/>
    <lineage>
        <taxon>Eukaryota</taxon>
        <taxon>Fungi</taxon>
        <taxon>Dikarya</taxon>
        <taxon>Basidiomycota</taxon>
        <taxon>Agaricomycotina</taxon>
        <taxon>Agaricomycetes</taxon>
        <taxon>Polyporales</taxon>
        <taxon>Laetiporus</taxon>
    </lineage>
</organism>
<reference evidence="3 4" key="1">
    <citation type="journal article" date="2016" name="Mol. Biol. Evol.">
        <title>Comparative Genomics of Early-Diverging Mushroom-Forming Fungi Provides Insights into the Origins of Lignocellulose Decay Capabilities.</title>
        <authorList>
            <person name="Nagy L.G."/>
            <person name="Riley R."/>
            <person name="Tritt A."/>
            <person name="Adam C."/>
            <person name="Daum C."/>
            <person name="Floudas D."/>
            <person name="Sun H."/>
            <person name="Yadav J.S."/>
            <person name="Pangilinan J."/>
            <person name="Larsson K.H."/>
            <person name="Matsuura K."/>
            <person name="Barry K."/>
            <person name="Labutti K."/>
            <person name="Kuo R."/>
            <person name="Ohm R.A."/>
            <person name="Bhattacharya S.S."/>
            <person name="Shirouzu T."/>
            <person name="Yoshinaga Y."/>
            <person name="Martin F.M."/>
            <person name="Grigoriev I.V."/>
            <person name="Hibbett D.S."/>
        </authorList>
    </citation>
    <scope>NUCLEOTIDE SEQUENCE [LARGE SCALE GENOMIC DNA]</scope>
    <source>
        <strain evidence="3 4">93-53</strain>
    </source>
</reference>
<dbReference type="GeneID" id="63827169"/>
<evidence type="ECO:0000256" key="1">
    <source>
        <dbReference type="SAM" id="Coils"/>
    </source>
</evidence>
<keyword evidence="1" id="KW-0175">Coiled coil</keyword>
<dbReference type="OrthoDB" id="3173171at2759"/>
<dbReference type="AlphaFoldDB" id="A0A165BD26"/>
<feature type="region of interest" description="Disordered" evidence="2">
    <location>
        <begin position="187"/>
        <end position="227"/>
    </location>
</feature>
<evidence type="ECO:0000313" key="3">
    <source>
        <dbReference type="EMBL" id="KZT00776.1"/>
    </source>
</evidence>
<name>A0A165BD26_9APHY</name>
<evidence type="ECO:0000313" key="4">
    <source>
        <dbReference type="Proteomes" id="UP000076871"/>
    </source>
</evidence>
<gene>
    <name evidence="3" type="ORF">LAESUDRAFT_731929</name>
</gene>
<proteinExistence type="predicted"/>
<feature type="coiled-coil region" evidence="1">
    <location>
        <begin position="105"/>
        <end position="167"/>
    </location>
</feature>
<keyword evidence="4" id="KW-1185">Reference proteome</keyword>
<dbReference type="InParanoid" id="A0A165BD26"/>
<dbReference type="RefSeq" id="XP_040758516.1">
    <property type="nucleotide sequence ID" value="XM_040910140.1"/>
</dbReference>
<sequence>MMHIRTPSDTTFEFYAIRASVAPRRPRIELSPPSEASSAVDPIARLTRECAALRLRLATAERRQRLRFTGSFTAPCSPPSAILDLALETASAHGNAARDQVQIGVMKLSERYRALEKTMREMQESLRLRDREIEALREERDRLLREREQTKAERDQAKIECDQERVKNHSLTKEIKHLQEHVRCLKHGGEDGSYHYRSRTPSHSRRAARRSEAPSPVPQGPNSHPSTFLDVEEMARVKSRDVFLTKTDNWSGAQVIQAIDDLNAEINQFAASATESCTFARRRMRNPVARGNADADEESAPWLGEAFVRLLEARDHARDPILLQLALQASLATCCARSLALFCVGFPSKLDSLMSRVLTYMHSIGAFSFRLTETVETSAESGVVVCRAPSDFSSMAGVDAPFYTDALSRPGSIRRHRTCSNDAPMVRHRILARRRRALVLSRRAASTHCRSGVQARPNNTGGDPVNYLRGRTGGYWRDVRGYTHDRQDVRLRRASGCRYEADEYR</sequence>
<feature type="compositionally biased region" description="Basic residues" evidence="2">
    <location>
        <begin position="196"/>
        <end position="208"/>
    </location>
</feature>